<sequence>MHSASADYDPKGSSVAGFFVRELDMEMEASNLTPNVGSSLIFTLKVSNRGDEAATGVMVTNNLPLGFTYLSDNATGNFDSNTGIWTIGDLAAGEETSLEITVRVNSEGSHTNVATASLNEVDPNPLNNVASITVSPVPQADLQLAKSVPSTNVAIGSQITYTVTVFNNGPSPATGIRVIDQLPSGLDYVSSSTSQGSYAEVGGIWTVGSLASGSGATLNVIATVLEPEAGLDYENSAAITESGEEDPDNSNNSASVSVNPVANPAWTLSKSSTTASFSSPGDVIAYQLVLTNTGNVSISDVEILDPQASDDPGLSGGDNGNGVLDVGESWTFSASYEVGQDDVDRGSFTNTATASGNSLGDLQVAEDSETVNAIQNPDWRLSKTSQTADYSKPGDVVSFEIVLENTGNVSITGITLSDPNSTISSTYTGDNTPIGTLDVGEAWTFSASYIITQADIDAGSHTNTATAMGTPAGGTLADATSNTVVVPAVQTPDWTLTKSATESSYSAVGDIINYEIVLVNTGNVSISGITLTDPNTTISGTNTGDNAPISTLDVGETWTFNASYTVTQADIDSGSHSNTATANGTPAGGTLPDATSNQVVVTAVQTPDWTLTKSNSTPDYASPGDVIGYELYLENTGNVSISGVTLTDPNTTISGTITGDSAPTGTLDVGETWAYTATYTVSQADIDAGEHTNTAMASGTPAGGNLPDASSNTVLVPAIVNPELTVDKSSTALNYSQVGNSISYTVEVENTGNVSISNVTVNDPLATTGPTYVSGDTGSDDIMAPGETWVYTLTHQVTQADLDAGQIVNTATADGTPSQGTLTPGTGSFTIDAVLNPNINIIKTSNVTGYDTAGDVIEYYININNSGNVTLNGFTVEDVNTGDIFPVASITPGETQTYTVSYTITQADIDSGSIDNVASVTGTDPNGDPLEKGDDLVINASQTPRLAIDKSTTTTQYANAGEVIPYTIIVENDGNITITNPVVTDPNADTGPTYVSGDSNTDGVLDVGEVWTYEASHTVTQADMDAGSFTNSATADGTPAAGTLSPETSTVTTPGDQNPDWTVEKINTNTPGEFTNAGDVLTYDIVVTNSGNISISGINVYDPQANSGPTYSSGDVANTGILDVGESWTYAATYTVTQADVDSGGYTNTATIDGNSVIGPLPEKTDDDTVPATSNPSWTLDKIASQPTYDQDNQTITYTFVLENTGNVTISNVVLDDPNVTSGPTLQSGDTNSNNKLEPSETWTFTATYQITQADIDSGSFTNSATATGTPSQGTLDPATADETITADKNPDISVNKTVSPNTYDTPGTVITYTLEVTNTGNMTLSGIDVDDPEINLSQTIPTLAPGQSRSLTGTYTVTQADIDNGSLSNTLTASGTDPDNNTVEDNTQVDANAVQNPNVQILKTSSASGYTNAGEVIDFTIVIANTGNVTLDDLNVTDPMTGLDVTRPTLAPGQAYTVHTSYTVTQTDVDNGSINNVASIDALDPNNNPVDGTDDITIDGAFTPAVDINKTVLNTGYDQAGDVLDYVLVVENTGNVNLSDVEVIDPLTGDDIDVGDLAPGQTVSYTVHYTITQDDVNNGSITNTATVEGQDPQGGQATDTDSDILNGVQDPELTLDKSNVNTPSDVGDVVEYQFVVTNTGNVTIYDVEIDDPLTTPSTFDVGDLDPGESATVTGTYTVTQTDVDNGQITNTATATGQDPNGDDVEDTDTNWIDSNPSPRIDVEKNANANGYSFAGEVVGYTIVVHNNGNTTLENVTVQDAKLNFQNNIGTLNPGQRRTFNLSYVVTQQDVDLGEITNLASASGTETNLSATVSDADAELILGSQSPKIELDKRAITTGYDTAGDIVEYQFTLYNTGNVTLSNVLVSDPLVRQTSLPVPDMAPGATITRVVSYTVTQDDVNAGSITNTAQAEATGPKGQRVFSQDNAVVDAAQNPNVIFVKTSNPKVVDSVGDVITYTIRVANTGNISLFDVQVTDPLVNLDETIVRLDPNQVQTYTTSYTVTQADLDAGAIQNDAQLAATDANNNTYDRNSSTTTDVAQNPQISISKTADVSIFDTEGDVINYTIRVENAGNITIKNLQVTDPKTNAPVYTSGDAGNDDILSPGEIWTYTTSYTVTQDDVDDGGFQNDAQASGSTDTAGNVSDNTNITVPSDVQPRWTISKTATTNPATYQAVGDLLSYQILVTNTGNVRVGNVTVTDPKADATPSYVSGDTDNDNKLGLTETWTYTAEHTVIQADLDYGFFTNTATAAATLGSGTIPNVTDSETVTGTQTPDWTLEKVSTTQPNSFNRPGQGLSYNIIVRNTGNVTISSVSVSDPGATSGPTYRSGDLNNNQKLEVTESWTYSANYSTKQADIDAGQYENTATASGNPAGGTLANAMDNEIVPAIQTTTIDITKNVAQNGFSKVGDVLNYTIEVRNTGNVTLTNVLVEDPNTGLSDVIAKMNPGDSKSYQETYTVIQTDIDRGKIENIATATGTKPDQSTISDTATEIINGAQTPGLNLFKDVLQSGYYLPGEIINYTIFVQNPGNINIFDLQVVDNKVGLDTTIAVFGPGVLTRFDVDYTVTQADVDLGSITNVVSAIGRDFNGNILSDTDSKLLIGTPDPKMVVGKSTTTSNYSSTGDVIEYHVSVENTGNLTLFNVIVEDPKAEILTTMPIPSIAPGQTVVVDAAHTVVQADIDAGQYVNTATVTGSEPDNTQIIKQTNQVRVPAIQTPDYTVTKSSSTADYDAPGDVIEYTFVVENTGNVTLANITLTDPKAQITGGNPIATLSPGQSATITAEHRVVQADLNAGLYQNTGSAKAKDPNNKDVNRNSNQVTVPAIQNPDLEIVKSAGQPTYSTLGEVVDYEFVITNTGNVTLNNTRVFDNNTVVAGGPFSMQPNAVRTVTATHTVTQADLDAGTIVNVATVQAKDPQDRSVSSISNTVTITAVQTPGLAAVKTSAVQTYSQVGEVIQYNVAVTNTGNVTLSNLVTTDAKATVNGGSPITSLAPNQTLNVSASHQVTQADIDTGRIINIASVEGVDVNSDPISTLTNAVTVTAVQDAEIQVTKTVNPVSYDSLNEVLNYTLIVENTGNVTLDQVNLLDPLTAVNSAIGTMIPGDTYTTTATYTVTQADLDSGSVPNIATATGIDPNNVTVTDTDQEAAVGVQDPEISIQKTADVTQVSAPNELITYTFVVENTGNQTLTDVEFVDSRIPFAQAIGTMLPGDAQTYSTTYTVTQADIDSGAIVNPVTVTGLVPGGQTISDNDEVTVDVDQNAQIELIKVGDQSFYTGVNAVINYTIIVNNTGNVTLTNVNTVDSQLAINEAGTLLPGESFTYTGTHVITQADLDRGSFVNTASVRASQPSGPALTDADSWTATAVQFSQLQVDKSVSPVVYNNAGDVLTYQILVKNNGNVTLSLVKTEDPLTGLSESEPTLAPGEVLTYATVYTVTQQDVDNGLFRNVVQSSGTRPNGSKTTGQDNAVAISNGKGGIDLTKTALTGTYSQVDEVIQYELSITNIGTLTLNNIQLDDARLSYSQSIASMSPGQTEVFTASYTVTQADLDAGSITNTATVNAQDSDNKTQSASDDAVVNAVQKPQITLVKDVGPSTISSTGENLTYTFTVINSGNVTLTGAQLVDTRLAGFSPGTFDLNPGQSEIFTATYQTTQADVDRGFILNMARVSANAPNNSSVSDTDRANVSVQRNGAINIQKDADLSTVTTAGEVITYTVVVTNSGNLTLEDVTTVDPMTGLNEYELELVPGASVSYTTIYTVTQADIDAGTVVNVATANGTTSYGVDKSDTDDAKVNVVQNGAISITKTANPQVYAVPGEMITYTFVIENTGNLTLAPINLIDAQLSLDQDFASLAPGQVVTATATYSVTLADLNRGFIFNEATAFGTGPKGKGYRDVDTERITATNAPAIGITKTANVATYQKAGDLVEYTLTVTNTGNTSLIGVTLADKQIPVLEVKAGMVPGDVWLYTATHTITQSEVDAGSLTNVATVTGFSPQGTSVNGLASVTIQANQQPEITLTKTADVNQVDALGDVINYELVATNTGNVTLSSVVLTDPLTGLSVDIGTMLPGQTVTNTESYQVEQTDLDAGSIVNVATVAGVDPNNQSVQAIDAVVVPAIQNPDISITKKSNISVYNQAGQLATFTLTVSNTGNVTLNDVTVTDPLTSLSTDVGSLDPGDQIDLTTSYSISQADVNNGSLVNTATVIGTDPNAGTVTDSDDVTLVSLRRPDIELTKTPDKATFSRAGELISYALVVANAGNVTLDKVNVLDPLTNLGQGIGSLDPAGTYTLTTVYTATQIDVDAGIIHNSATASGVDPKNQKVNDYASASVTSIQTPGISLTKTANPATYSQSGDQISYSLVVTNTGNVTLDNVLV</sequence>
<feature type="compositionally biased region" description="Polar residues" evidence="1">
    <location>
        <begin position="1689"/>
        <end position="1699"/>
    </location>
</feature>
<feature type="domain" description="DUF11" evidence="2">
    <location>
        <begin position="141"/>
        <end position="258"/>
    </location>
</feature>
<feature type="domain" description="DUF7507" evidence="3">
    <location>
        <begin position="2273"/>
        <end position="2374"/>
    </location>
</feature>
<feature type="domain" description="DUF7507" evidence="3">
    <location>
        <begin position="492"/>
        <end position="590"/>
    </location>
</feature>
<evidence type="ECO:0000259" key="3">
    <source>
        <dbReference type="Pfam" id="PF24346"/>
    </source>
</evidence>
<feature type="region of interest" description="Disordered" evidence="1">
    <location>
        <begin position="2122"/>
        <end position="2150"/>
    </location>
</feature>
<feature type="domain" description="DUF7507" evidence="3">
    <location>
        <begin position="4219"/>
        <end position="4314"/>
    </location>
</feature>
<comment type="caution">
    <text evidence="4">The sequence shown here is derived from an EMBL/GenBank/DDBJ whole genome shotgun (WGS) entry which is preliminary data.</text>
</comment>
<feature type="domain" description="DUF7507" evidence="3">
    <location>
        <begin position="4325"/>
        <end position="4365"/>
    </location>
</feature>
<feature type="domain" description="DUF7507" evidence="3">
    <location>
        <begin position="607"/>
        <end position="705"/>
    </location>
</feature>
<reference evidence="4 5" key="1">
    <citation type="submission" date="2021-03" db="EMBL/GenBank/DDBJ databases">
        <title>novel species isolated from a fishpond in China.</title>
        <authorList>
            <person name="Lu H."/>
            <person name="Cai Z."/>
        </authorList>
    </citation>
    <scope>NUCLEOTIDE SEQUENCE [LARGE SCALE GENOMIC DNA]</scope>
    <source>
        <strain evidence="4 5">JCM 31546</strain>
    </source>
</reference>
<dbReference type="PANTHER" id="PTHR34819:SF3">
    <property type="entry name" value="CELL SURFACE PROTEIN"/>
    <property type="match status" value="1"/>
</dbReference>
<protein>
    <submittedName>
        <fullName evidence="4">DUF11 domain-containing protein</fullName>
    </submittedName>
</protein>
<feature type="domain" description="DUF7507" evidence="3">
    <location>
        <begin position="2714"/>
        <end position="2810"/>
    </location>
</feature>
<dbReference type="PANTHER" id="PTHR34819">
    <property type="entry name" value="LARGE CYSTEINE-RICH PERIPLASMIC PROTEIN OMCB"/>
    <property type="match status" value="1"/>
</dbReference>
<feature type="domain" description="DUF7507" evidence="3">
    <location>
        <begin position="1504"/>
        <end position="1600"/>
    </location>
</feature>
<feature type="region of interest" description="Disordered" evidence="1">
    <location>
        <begin position="572"/>
        <end position="593"/>
    </location>
</feature>
<feature type="domain" description="DUF7507" evidence="3">
    <location>
        <begin position="1175"/>
        <end position="1275"/>
    </location>
</feature>
<feature type="compositionally biased region" description="Polar residues" evidence="1">
    <location>
        <begin position="2128"/>
        <end position="2150"/>
    </location>
</feature>
<feature type="domain" description="DUF7507" evidence="3">
    <location>
        <begin position="3897"/>
        <end position="3992"/>
    </location>
</feature>
<feature type="domain" description="DUF7507" evidence="3">
    <location>
        <begin position="377"/>
        <end position="476"/>
    </location>
</feature>
<name>A0ABS3BXH4_9BACT</name>
<feature type="domain" description="DUF7507" evidence="3">
    <location>
        <begin position="2604"/>
        <end position="2699"/>
    </location>
</feature>
<feature type="domain" description="DUF7507" evidence="3">
    <location>
        <begin position="3042"/>
        <end position="3137"/>
    </location>
</feature>
<dbReference type="EMBL" id="JAFKCW010000006">
    <property type="protein sequence ID" value="MBN7803551.1"/>
    <property type="molecule type" value="Genomic_DNA"/>
</dbReference>
<feature type="domain" description="DUF7507" evidence="3">
    <location>
        <begin position="1718"/>
        <end position="1810"/>
    </location>
</feature>
<feature type="domain" description="DUF7507" evidence="3">
    <location>
        <begin position="4111"/>
        <end position="4207"/>
    </location>
</feature>
<organism evidence="4 5">
    <name type="scientific">Algoriphagus aestuariicola</name>
    <dbReference type="NCBI Taxonomy" id="1852016"/>
    <lineage>
        <taxon>Bacteria</taxon>
        <taxon>Pseudomonadati</taxon>
        <taxon>Bacteroidota</taxon>
        <taxon>Cytophagia</taxon>
        <taxon>Cytophagales</taxon>
        <taxon>Cyclobacteriaceae</taxon>
        <taxon>Algoriphagus</taxon>
    </lineage>
</organism>
<feature type="domain" description="DUF7507" evidence="3">
    <location>
        <begin position="1826"/>
        <end position="1923"/>
    </location>
</feature>
<dbReference type="Pfam" id="PF24346">
    <property type="entry name" value="DUF7507"/>
    <property type="match status" value="38"/>
</dbReference>
<feature type="domain" description="DUF7507" evidence="3">
    <location>
        <begin position="1060"/>
        <end position="1159"/>
    </location>
</feature>
<dbReference type="InterPro" id="IPR001434">
    <property type="entry name" value="OmcB-like_DUF11"/>
</dbReference>
<feature type="domain" description="DUF7507" evidence="3">
    <location>
        <begin position="943"/>
        <end position="1043"/>
    </location>
</feature>
<feature type="domain" description="DUF7507" evidence="3">
    <location>
        <begin position="3256"/>
        <end position="3350"/>
    </location>
</feature>
<feature type="region of interest" description="Disordered" evidence="1">
    <location>
        <begin position="1218"/>
        <end position="1238"/>
    </location>
</feature>
<feature type="domain" description="DUF7507" evidence="3">
    <location>
        <begin position="1397"/>
        <end position="1492"/>
    </location>
</feature>
<dbReference type="InterPro" id="IPR055354">
    <property type="entry name" value="DUF7507"/>
</dbReference>
<feature type="domain" description="DUF7507" evidence="3">
    <location>
        <begin position="2391"/>
        <end position="2485"/>
    </location>
</feature>
<dbReference type="RefSeq" id="WP_206571548.1">
    <property type="nucleotide sequence ID" value="NZ_JAFKCW010000006.1"/>
</dbReference>
<feature type="region of interest" description="Disordered" evidence="1">
    <location>
        <begin position="1689"/>
        <end position="1715"/>
    </location>
</feature>
<feature type="domain" description="DUF7507" evidence="3">
    <location>
        <begin position="263"/>
        <end position="364"/>
    </location>
</feature>
<dbReference type="SMART" id="SM00710">
    <property type="entry name" value="PbH1"/>
    <property type="match status" value="13"/>
</dbReference>
<feature type="compositionally biased region" description="Polar residues" evidence="1">
    <location>
        <begin position="1045"/>
        <end position="1058"/>
    </location>
</feature>
<feature type="domain" description="DUF7507" evidence="3">
    <location>
        <begin position="2156"/>
        <end position="2257"/>
    </location>
</feature>
<feature type="domain" description="DUF11" evidence="2">
    <location>
        <begin position="23"/>
        <end position="134"/>
    </location>
</feature>
<feature type="domain" description="DUF7507" evidence="3">
    <location>
        <begin position="1290"/>
        <end position="1386"/>
    </location>
</feature>
<dbReference type="InterPro" id="IPR051172">
    <property type="entry name" value="Chlamydia_OmcB"/>
</dbReference>
<feature type="domain" description="DUF7507" evidence="3">
    <location>
        <begin position="2497"/>
        <end position="2592"/>
    </location>
</feature>
<dbReference type="Gene3D" id="2.60.40.10">
    <property type="entry name" value="Immunoglobulins"/>
    <property type="match status" value="5"/>
</dbReference>
<feature type="domain" description="DUF7507" evidence="3">
    <location>
        <begin position="721"/>
        <end position="821"/>
    </location>
</feature>
<dbReference type="NCBIfam" id="TIGR01451">
    <property type="entry name" value="B_ant_repeat"/>
    <property type="match status" value="21"/>
</dbReference>
<feature type="domain" description="DUF7507" evidence="3">
    <location>
        <begin position="2932"/>
        <end position="3028"/>
    </location>
</feature>
<feature type="region of interest" description="Disordered" evidence="1">
    <location>
        <begin position="1157"/>
        <end position="1178"/>
    </location>
</feature>
<dbReference type="InterPro" id="IPR006626">
    <property type="entry name" value="PbH1"/>
</dbReference>
<feature type="compositionally biased region" description="Polar residues" evidence="1">
    <location>
        <begin position="1219"/>
        <end position="1238"/>
    </location>
</feature>
<accession>A0ABS3BXH4</accession>
<feature type="domain" description="DUF7507" evidence="3">
    <location>
        <begin position="3363"/>
        <end position="3456"/>
    </location>
</feature>
<feature type="non-terminal residue" evidence="4">
    <location>
        <position position="4365"/>
    </location>
</feature>
<evidence type="ECO:0000313" key="5">
    <source>
        <dbReference type="Proteomes" id="UP000664698"/>
    </source>
</evidence>
<keyword evidence="5" id="KW-1185">Reference proteome</keyword>
<feature type="domain" description="DUF7507" evidence="3">
    <location>
        <begin position="3470"/>
        <end position="3561"/>
    </location>
</feature>
<dbReference type="InterPro" id="IPR013783">
    <property type="entry name" value="Ig-like_fold"/>
</dbReference>
<feature type="domain" description="DUF7507" evidence="3">
    <location>
        <begin position="2823"/>
        <end position="2919"/>
    </location>
</feature>
<proteinExistence type="predicted"/>
<feature type="compositionally biased region" description="Low complexity" evidence="1">
    <location>
        <begin position="578"/>
        <end position="590"/>
    </location>
</feature>
<feature type="domain" description="DUF7507" evidence="3">
    <location>
        <begin position="3149"/>
        <end position="3244"/>
    </location>
</feature>
<feature type="domain" description="DUF7507" evidence="3">
    <location>
        <begin position="3575"/>
        <end position="3672"/>
    </location>
</feature>
<feature type="domain" description="DUF7507" evidence="3">
    <location>
        <begin position="3792"/>
        <end position="3883"/>
    </location>
</feature>
<dbReference type="Pfam" id="PF01345">
    <property type="entry name" value="DUF11"/>
    <property type="match status" value="2"/>
</dbReference>
<feature type="domain" description="DUF7507" evidence="3">
    <location>
        <begin position="3685"/>
        <end position="3775"/>
    </location>
</feature>
<dbReference type="Proteomes" id="UP000664698">
    <property type="component" value="Unassembled WGS sequence"/>
</dbReference>
<dbReference type="InterPro" id="IPR047589">
    <property type="entry name" value="DUF11_rpt"/>
</dbReference>
<feature type="domain" description="DUF7507" evidence="3">
    <location>
        <begin position="2041"/>
        <end position="2144"/>
    </location>
</feature>
<feature type="domain" description="DUF7507" evidence="3">
    <location>
        <begin position="1934"/>
        <end position="2027"/>
    </location>
</feature>
<evidence type="ECO:0000259" key="2">
    <source>
        <dbReference type="Pfam" id="PF01345"/>
    </source>
</evidence>
<feature type="domain" description="DUF7507" evidence="3">
    <location>
        <begin position="836"/>
        <end position="931"/>
    </location>
</feature>
<evidence type="ECO:0000313" key="4">
    <source>
        <dbReference type="EMBL" id="MBN7803551.1"/>
    </source>
</evidence>
<feature type="region of interest" description="Disordered" evidence="1">
    <location>
        <begin position="1030"/>
        <end position="1058"/>
    </location>
</feature>
<feature type="domain" description="DUF7507" evidence="3">
    <location>
        <begin position="4004"/>
        <end position="4099"/>
    </location>
</feature>
<gene>
    <name evidence="4" type="ORF">J0A67_21965</name>
</gene>
<evidence type="ECO:0000256" key="1">
    <source>
        <dbReference type="SAM" id="MobiDB-lite"/>
    </source>
</evidence>
<feature type="domain" description="DUF7507" evidence="3">
    <location>
        <begin position="1612"/>
        <end position="1707"/>
    </location>
</feature>